<reference evidence="13" key="1">
    <citation type="submission" date="2019-06" db="EMBL/GenBank/DDBJ databases">
        <title>The complete genome of Emcibacter congregatus ZYLT.</title>
        <authorList>
            <person name="Zhao Z."/>
        </authorList>
    </citation>
    <scope>NUCLEOTIDE SEQUENCE [LARGE SCALE GENOMIC DNA]</scope>
    <source>
        <strain evidence="13">MCCC 1A06723</strain>
    </source>
</reference>
<keyword evidence="13" id="KW-1185">Reference proteome</keyword>
<feature type="binding site" description="covalent" evidence="9">
    <location>
        <position position="66"/>
    </location>
    <ligand>
        <name>heme c</name>
        <dbReference type="ChEBI" id="CHEBI:61717"/>
    </ligand>
</feature>
<dbReference type="PANTHER" id="PTHR10266:SF3">
    <property type="entry name" value="CYTOCHROME C1, HEME PROTEIN, MITOCHONDRIAL"/>
    <property type="match status" value="1"/>
</dbReference>
<dbReference type="PANTHER" id="PTHR10266">
    <property type="entry name" value="CYTOCHROME C1"/>
    <property type="match status" value="1"/>
</dbReference>
<dbReference type="PRINTS" id="PR00603">
    <property type="entry name" value="CYTOCHROMEC1"/>
</dbReference>
<evidence type="ECO:0000256" key="8">
    <source>
        <dbReference type="ARBA" id="ARBA00023136"/>
    </source>
</evidence>
<dbReference type="Pfam" id="PF02167">
    <property type="entry name" value="Cytochrom_C1"/>
    <property type="match status" value="1"/>
</dbReference>
<dbReference type="GO" id="GO:0046872">
    <property type="term" value="F:metal ion binding"/>
    <property type="evidence" value="ECO:0007669"/>
    <property type="project" value="UniProtKB-KW"/>
</dbReference>
<feature type="transmembrane region" description="Helical" evidence="10">
    <location>
        <begin position="244"/>
        <end position="262"/>
    </location>
</feature>
<evidence type="ECO:0000256" key="1">
    <source>
        <dbReference type="ARBA" id="ARBA00004370"/>
    </source>
</evidence>
<dbReference type="Gene3D" id="1.20.5.100">
    <property type="entry name" value="Cytochrome c1, transmembrane anchor, C-terminal"/>
    <property type="match status" value="1"/>
</dbReference>
<evidence type="ECO:0000256" key="4">
    <source>
        <dbReference type="ARBA" id="ARBA00022692"/>
    </source>
</evidence>
<comment type="subcellular location">
    <subcellularLocation>
        <location evidence="1">Membrane</location>
    </subcellularLocation>
</comment>
<keyword evidence="8 10" id="KW-0472">Membrane</keyword>
<feature type="binding site" description="covalent" evidence="9">
    <location>
        <position position="70"/>
    </location>
    <ligand>
        <name>heme c</name>
        <dbReference type="ChEBI" id="CHEBI:61717"/>
    </ligand>
</feature>
<evidence type="ECO:0000256" key="2">
    <source>
        <dbReference type="ARBA" id="ARBA00016165"/>
    </source>
</evidence>
<protein>
    <recommendedName>
        <fullName evidence="2">Cytochrome c1</fullName>
    </recommendedName>
</protein>
<gene>
    <name evidence="12" type="ORF">FIV46_11650</name>
</gene>
<feature type="signal peptide" evidence="11">
    <location>
        <begin position="1"/>
        <end position="27"/>
    </location>
</feature>
<keyword evidence="5 9" id="KW-0479">Metal-binding</keyword>
<evidence type="ECO:0000256" key="3">
    <source>
        <dbReference type="ARBA" id="ARBA00022617"/>
    </source>
</evidence>
<dbReference type="RefSeq" id="WP_139941102.1">
    <property type="nucleotide sequence ID" value="NZ_JBHSYP010000006.1"/>
</dbReference>
<dbReference type="GO" id="GO:0009055">
    <property type="term" value="F:electron transfer activity"/>
    <property type="evidence" value="ECO:0007669"/>
    <property type="project" value="InterPro"/>
</dbReference>
<keyword evidence="3 9" id="KW-0349">Heme</keyword>
<sequence>MLKSLKNISLAVVAVSVVTLGAGMAHASGGGEEVHIEKHEWPHAGPFGTYDKAALQRGFQVYKEVCSACHSLKMVAFRELEAFGYNEDELKAIAKDYEVVDGPNDDGEMFTRPGRPSDYFPSPFANEQEARAANGGAYPPDFSVLAKSREHLSLFTPWNSIYGEDYIMGILTGYEEAPEGFHVMDGLHYNRVFAGHQIAMAAPLGDDQVEYADGTPATVEQMAHDVATFMYWASEPKLEARKSLGLRVMGFMIVLTILLYFANKSVWAKLDEEDDQK</sequence>
<accession>A0A501PG33</accession>
<dbReference type="Proteomes" id="UP000319148">
    <property type="component" value="Unassembled WGS sequence"/>
</dbReference>
<feature type="binding site" description="covalent" evidence="9">
    <location>
        <position position="69"/>
    </location>
    <ligand>
        <name>heme c</name>
        <dbReference type="ChEBI" id="CHEBI:61717"/>
    </ligand>
</feature>
<proteinExistence type="predicted"/>
<comment type="caution">
    <text evidence="12">The sequence shown here is derived from an EMBL/GenBank/DDBJ whole genome shotgun (WGS) entry which is preliminary data.</text>
</comment>
<keyword evidence="6 10" id="KW-1133">Transmembrane helix</keyword>
<dbReference type="Gene3D" id="1.10.760.10">
    <property type="entry name" value="Cytochrome c-like domain"/>
    <property type="match status" value="1"/>
</dbReference>
<dbReference type="FunFam" id="1.10.760.10:FF:000011">
    <property type="entry name" value="Cytochrome c1, putative"/>
    <property type="match status" value="1"/>
</dbReference>
<name>A0A501PG33_9PROT</name>
<organism evidence="12 13">
    <name type="scientific">Emcibacter nanhaiensis</name>
    <dbReference type="NCBI Taxonomy" id="1505037"/>
    <lineage>
        <taxon>Bacteria</taxon>
        <taxon>Pseudomonadati</taxon>
        <taxon>Pseudomonadota</taxon>
        <taxon>Alphaproteobacteria</taxon>
        <taxon>Emcibacterales</taxon>
        <taxon>Emcibacteraceae</taxon>
        <taxon>Emcibacter</taxon>
    </lineage>
</organism>
<evidence type="ECO:0000256" key="9">
    <source>
        <dbReference type="PIRSR" id="PIRSR602326-1"/>
    </source>
</evidence>
<dbReference type="EMBL" id="VFIY01000014">
    <property type="protein sequence ID" value="TPD59439.1"/>
    <property type="molecule type" value="Genomic_DNA"/>
</dbReference>
<keyword evidence="4 10" id="KW-0812">Transmembrane</keyword>
<keyword evidence="11" id="KW-0732">Signal</keyword>
<feature type="binding site" description="covalent" evidence="9">
    <location>
        <position position="200"/>
    </location>
    <ligand>
        <name>heme c</name>
        <dbReference type="ChEBI" id="CHEBI:61717"/>
    </ligand>
</feature>
<dbReference type="InterPro" id="IPR002326">
    <property type="entry name" value="Cyt_c1"/>
</dbReference>
<dbReference type="OrthoDB" id="9808471at2"/>
<evidence type="ECO:0000256" key="6">
    <source>
        <dbReference type="ARBA" id="ARBA00022989"/>
    </source>
</evidence>
<evidence type="ECO:0000256" key="7">
    <source>
        <dbReference type="ARBA" id="ARBA00023004"/>
    </source>
</evidence>
<keyword evidence="7 9" id="KW-0408">Iron</keyword>
<comment type="cofactor">
    <cofactor evidence="9">
        <name>heme c</name>
        <dbReference type="ChEBI" id="CHEBI:61717"/>
    </cofactor>
    <text evidence="9">Binds 1 heme c group covalently per subunit.</text>
</comment>
<dbReference type="AlphaFoldDB" id="A0A501PG33"/>
<feature type="chain" id="PRO_5021197076" description="Cytochrome c1" evidence="11">
    <location>
        <begin position="28"/>
        <end position="277"/>
    </location>
</feature>
<dbReference type="GO" id="GO:0020037">
    <property type="term" value="F:heme binding"/>
    <property type="evidence" value="ECO:0007669"/>
    <property type="project" value="InterPro"/>
</dbReference>
<dbReference type="GO" id="GO:0016020">
    <property type="term" value="C:membrane"/>
    <property type="evidence" value="ECO:0007669"/>
    <property type="project" value="UniProtKB-SubCell"/>
</dbReference>
<evidence type="ECO:0000256" key="10">
    <source>
        <dbReference type="SAM" id="Phobius"/>
    </source>
</evidence>
<evidence type="ECO:0000256" key="5">
    <source>
        <dbReference type="ARBA" id="ARBA00022723"/>
    </source>
</evidence>
<evidence type="ECO:0000313" key="12">
    <source>
        <dbReference type="EMBL" id="TPD59439.1"/>
    </source>
</evidence>
<evidence type="ECO:0000256" key="11">
    <source>
        <dbReference type="SAM" id="SignalP"/>
    </source>
</evidence>
<evidence type="ECO:0000313" key="13">
    <source>
        <dbReference type="Proteomes" id="UP000319148"/>
    </source>
</evidence>
<dbReference type="SUPFAM" id="SSF46626">
    <property type="entry name" value="Cytochrome c"/>
    <property type="match status" value="1"/>
</dbReference>
<dbReference type="InterPro" id="IPR036909">
    <property type="entry name" value="Cyt_c-like_dom_sf"/>
</dbReference>